<evidence type="ECO:0000313" key="1">
    <source>
        <dbReference type="EMBL" id="EEG37979.1"/>
    </source>
</evidence>
<sequence length="51" mass="5557">MNTRLHPLVSKPCSEATNMLYLSSGVLLVGSSENQLEGFGEEDRKCRSSGK</sequence>
<reference evidence="1 2" key="2">
    <citation type="submission" date="2009-02" db="EMBL/GenBank/DDBJ databases">
        <title>Draft genome sequence of Eubacterium hallii (DSM 3353).</title>
        <authorList>
            <person name="Sudarsanam P."/>
            <person name="Ley R."/>
            <person name="Guruge J."/>
            <person name="Turnbaugh P.J."/>
            <person name="Mahowald M."/>
            <person name="Liep D."/>
            <person name="Gordon J."/>
        </authorList>
    </citation>
    <scope>NUCLEOTIDE SEQUENCE [LARGE SCALE GENOMIC DNA]</scope>
    <source>
        <strain evidence="1 2">DSM 3353</strain>
    </source>
</reference>
<protein>
    <submittedName>
        <fullName evidence="1">Uncharacterized protein</fullName>
    </submittedName>
</protein>
<name>C0ERW4_9FIRM</name>
<evidence type="ECO:0000313" key="2">
    <source>
        <dbReference type="Proteomes" id="UP000003174"/>
    </source>
</evidence>
<comment type="caution">
    <text evidence="1">The sequence shown here is derived from an EMBL/GenBank/DDBJ whole genome shotgun (WGS) entry which is preliminary data.</text>
</comment>
<dbReference type="Proteomes" id="UP000003174">
    <property type="component" value="Unassembled WGS sequence"/>
</dbReference>
<gene>
    <name evidence="1" type="ORF">EUBHAL_00124</name>
</gene>
<dbReference type="AlphaFoldDB" id="C0ERW4"/>
<reference evidence="1 2" key="1">
    <citation type="submission" date="2009-01" db="EMBL/GenBank/DDBJ databases">
        <authorList>
            <person name="Fulton L."/>
            <person name="Clifton S."/>
            <person name="Fulton B."/>
            <person name="Xu J."/>
            <person name="Minx P."/>
            <person name="Pepin K.H."/>
            <person name="Johnson M."/>
            <person name="Bhonagiri V."/>
            <person name="Nash W.E."/>
            <person name="Mardis E.R."/>
            <person name="Wilson R.K."/>
        </authorList>
    </citation>
    <scope>NUCLEOTIDE SEQUENCE [LARGE SCALE GENOMIC DNA]</scope>
    <source>
        <strain evidence="1 2">DSM 3353</strain>
    </source>
</reference>
<dbReference type="EMBL" id="ACEP01000010">
    <property type="protein sequence ID" value="EEG37979.1"/>
    <property type="molecule type" value="Genomic_DNA"/>
</dbReference>
<accession>C0ERW4</accession>
<proteinExistence type="predicted"/>
<organism evidence="1 2">
    <name type="scientific">Anaerobutyricum hallii DSM 3353</name>
    <dbReference type="NCBI Taxonomy" id="411469"/>
    <lineage>
        <taxon>Bacteria</taxon>
        <taxon>Bacillati</taxon>
        <taxon>Bacillota</taxon>
        <taxon>Clostridia</taxon>
        <taxon>Lachnospirales</taxon>
        <taxon>Lachnospiraceae</taxon>
        <taxon>Anaerobutyricum</taxon>
    </lineage>
</organism>